<dbReference type="Pfam" id="PF02469">
    <property type="entry name" value="Fasciclin"/>
    <property type="match status" value="1"/>
</dbReference>
<dbReference type="Gene3D" id="2.30.180.10">
    <property type="entry name" value="FAS1 domain"/>
    <property type="match status" value="2"/>
</dbReference>
<dbReference type="InterPro" id="IPR036378">
    <property type="entry name" value="FAS1_dom_sf"/>
</dbReference>
<evidence type="ECO:0000313" key="3">
    <source>
        <dbReference type="EMBL" id="KAF2211825.1"/>
    </source>
</evidence>
<dbReference type="AlphaFoldDB" id="A0A6A6FEK7"/>
<dbReference type="EMBL" id="ML992675">
    <property type="protein sequence ID" value="KAF2211825.1"/>
    <property type="molecule type" value="Genomic_DNA"/>
</dbReference>
<feature type="region of interest" description="Disordered" evidence="1">
    <location>
        <begin position="180"/>
        <end position="200"/>
    </location>
</feature>
<dbReference type="Proteomes" id="UP000799539">
    <property type="component" value="Unassembled WGS sequence"/>
</dbReference>
<gene>
    <name evidence="3" type="ORF">CERZMDRAFT_42723</name>
</gene>
<feature type="domain" description="FAS1" evidence="2">
    <location>
        <begin position="197"/>
        <end position="332"/>
    </location>
</feature>
<feature type="domain" description="FAS1" evidence="2">
    <location>
        <begin position="8"/>
        <end position="170"/>
    </location>
</feature>
<evidence type="ECO:0000256" key="1">
    <source>
        <dbReference type="SAM" id="MobiDB-lite"/>
    </source>
</evidence>
<dbReference type="SUPFAM" id="SSF82153">
    <property type="entry name" value="FAS1 domain"/>
    <property type="match status" value="2"/>
</dbReference>
<dbReference type="InterPro" id="IPR050904">
    <property type="entry name" value="Adhesion/Biosynth-related"/>
</dbReference>
<evidence type="ECO:0000259" key="2">
    <source>
        <dbReference type="PROSITE" id="PS50213"/>
    </source>
</evidence>
<name>A0A6A6FEK7_9PEZI</name>
<dbReference type="SMART" id="SM00554">
    <property type="entry name" value="FAS1"/>
    <property type="match status" value="2"/>
</dbReference>
<dbReference type="PANTHER" id="PTHR10900">
    <property type="entry name" value="PERIOSTIN-RELATED"/>
    <property type="match status" value="1"/>
</dbReference>
<evidence type="ECO:0000313" key="4">
    <source>
        <dbReference type="Proteomes" id="UP000799539"/>
    </source>
</evidence>
<dbReference type="OrthoDB" id="286301at2759"/>
<keyword evidence="4" id="KW-1185">Reference proteome</keyword>
<feature type="compositionally biased region" description="Basic and acidic residues" evidence="1">
    <location>
        <begin position="185"/>
        <end position="200"/>
    </location>
</feature>
<sequence length="339" mass="37333">MLDRQEKPSPLLTTIKNTPELSIFYSLFSNTGGTSGIPGPALEERFNDPNNCLQFNAFAPTNNAFENVSQETMQTLQRPQSYQLLYHILINHIAPGTPTFSDLQEQGAVHTIGGFDISFDAQGTLLTNANTTSEPERSANHQATLVKGQDGQPTRIPASNGAIFMIDHVLDGLYTYFGVDEPAPDDQKQRPDPIEHSGTMRDIIDSTPELSTLKETLHNLGADFPSRLSLTSSDMQVNNRTVYLAPSNDAFDILPSAATEKALQPSNYDLSAFLLRFGMGEVEGSNREAGTMKVKSDTGFDIMVEGSRANNARVEKRVCAENGCVWVVSRWLDPLWKLF</sequence>
<proteinExistence type="predicted"/>
<dbReference type="InterPro" id="IPR000782">
    <property type="entry name" value="FAS1_domain"/>
</dbReference>
<reference evidence="3" key="1">
    <citation type="journal article" date="2020" name="Stud. Mycol.">
        <title>101 Dothideomycetes genomes: a test case for predicting lifestyles and emergence of pathogens.</title>
        <authorList>
            <person name="Haridas S."/>
            <person name="Albert R."/>
            <person name="Binder M."/>
            <person name="Bloem J."/>
            <person name="Labutti K."/>
            <person name="Salamov A."/>
            <person name="Andreopoulos B."/>
            <person name="Baker S."/>
            <person name="Barry K."/>
            <person name="Bills G."/>
            <person name="Bluhm B."/>
            <person name="Cannon C."/>
            <person name="Castanera R."/>
            <person name="Culley D."/>
            <person name="Daum C."/>
            <person name="Ezra D."/>
            <person name="Gonzalez J."/>
            <person name="Henrissat B."/>
            <person name="Kuo A."/>
            <person name="Liang C."/>
            <person name="Lipzen A."/>
            <person name="Lutzoni F."/>
            <person name="Magnuson J."/>
            <person name="Mondo S."/>
            <person name="Nolan M."/>
            <person name="Ohm R."/>
            <person name="Pangilinan J."/>
            <person name="Park H.-J."/>
            <person name="Ramirez L."/>
            <person name="Alfaro M."/>
            <person name="Sun H."/>
            <person name="Tritt A."/>
            <person name="Yoshinaga Y."/>
            <person name="Zwiers L.-H."/>
            <person name="Turgeon B."/>
            <person name="Goodwin S."/>
            <person name="Spatafora J."/>
            <person name="Crous P."/>
            <person name="Grigoriev I."/>
        </authorList>
    </citation>
    <scope>NUCLEOTIDE SEQUENCE</scope>
    <source>
        <strain evidence="3">SCOH1-5</strain>
    </source>
</reference>
<dbReference type="PANTHER" id="PTHR10900:SF77">
    <property type="entry name" value="FI19380P1"/>
    <property type="match status" value="1"/>
</dbReference>
<accession>A0A6A6FEK7</accession>
<protein>
    <recommendedName>
        <fullName evidence="2">FAS1 domain-containing protein</fullName>
    </recommendedName>
</protein>
<dbReference type="PROSITE" id="PS50213">
    <property type="entry name" value="FAS1"/>
    <property type="match status" value="2"/>
</dbReference>
<organism evidence="3 4">
    <name type="scientific">Cercospora zeae-maydis SCOH1-5</name>
    <dbReference type="NCBI Taxonomy" id="717836"/>
    <lineage>
        <taxon>Eukaryota</taxon>
        <taxon>Fungi</taxon>
        <taxon>Dikarya</taxon>
        <taxon>Ascomycota</taxon>
        <taxon>Pezizomycotina</taxon>
        <taxon>Dothideomycetes</taxon>
        <taxon>Dothideomycetidae</taxon>
        <taxon>Mycosphaerellales</taxon>
        <taxon>Mycosphaerellaceae</taxon>
        <taxon>Cercospora</taxon>
    </lineage>
</organism>